<accession>A0AAF0IZN0</accession>
<evidence type="ECO:0000256" key="6">
    <source>
        <dbReference type="ARBA" id="ARBA00022603"/>
    </source>
</evidence>
<reference evidence="12" key="1">
    <citation type="submission" date="2023-03" db="EMBL/GenBank/DDBJ databases">
        <title>Mating type loci evolution in Malassezia.</title>
        <authorList>
            <person name="Coelho M.A."/>
        </authorList>
    </citation>
    <scope>NUCLEOTIDE SEQUENCE</scope>
    <source>
        <strain evidence="12">CBS 12830</strain>
    </source>
</reference>
<dbReference type="AlphaFoldDB" id="A0AAF0IZN0"/>
<comment type="subcellular location">
    <subcellularLocation>
        <location evidence="1 11">Cytoplasm</location>
    </subcellularLocation>
</comment>
<protein>
    <recommendedName>
        <fullName evidence="4 11">tRNA (uracil-O(2)-)-methyltransferase</fullName>
        <ecNumber evidence="3 11">2.1.1.211</ecNumber>
    </recommendedName>
</protein>
<organism evidence="12 13">
    <name type="scientific">Malassezia equina</name>
    <dbReference type="NCBI Taxonomy" id="1381935"/>
    <lineage>
        <taxon>Eukaryota</taxon>
        <taxon>Fungi</taxon>
        <taxon>Dikarya</taxon>
        <taxon>Basidiomycota</taxon>
        <taxon>Ustilaginomycotina</taxon>
        <taxon>Malasseziomycetes</taxon>
        <taxon>Malasseziales</taxon>
        <taxon>Malasseziaceae</taxon>
        <taxon>Malassezia</taxon>
    </lineage>
</organism>
<sequence length="522" mass="58881">MKGRVEGASTIGAACPRLEPTWCTDQEEADVAHQLPGQPRWTRVIEAPAYFGFHDWHATMQAWIRHPERNSSSILRGEIWQEKMQDPYEETGMSVRFQCVRRLLPRRTHMDRGMLQECAIQHDDSGHGSVIYTTLRVSDQAHEAMNPHILDQPYAPSDWPTRDDMPFYHPAVRAVAFRYQPKSESAVEDGPQGTIRVDVVLFPEEETPILPTSRLGRTALSLLRLMHQHSVGHASSYVKRVHHDILVPRDAYQDLYLHLRSKYAGPVMAAWPEVTDPKKHVFEDIGIAAWLLLLWRAMFPVDTQQAWPHSCRCGDLWGQPPGGFVDVGCGNGLLVYLLTQEVRWLDPAEIASSTDDALCSTSTFPSGAFLIGNHADELTPWVPRLAASTPACSGFVNIPCCAWTLEGQRFVPTQSTLDAPTLASWLQVDTMPERSMPPSPLWHPSPSWTERLAHLAWFVHRATTSPEPGSVHSKHLAYHMYIASLHIRSGWNLETEALRIPSTKNMAFVARVRLRDNLTDRG</sequence>
<dbReference type="GO" id="GO:0141101">
    <property type="term" value="F:tRNA(Ser) (uridine(44)-2'-O-)-methyltransferase activity"/>
    <property type="evidence" value="ECO:0007669"/>
    <property type="project" value="UniProtKB-EC"/>
</dbReference>
<dbReference type="InterPro" id="IPR011671">
    <property type="entry name" value="tRNA_uracil_MeTrfase"/>
</dbReference>
<dbReference type="GO" id="GO:0005737">
    <property type="term" value="C:cytoplasm"/>
    <property type="evidence" value="ECO:0007669"/>
    <property type="project" value="UniProtKB-SubCell"/>
</dbReference>
<keyword evidence="9 11" id="KW-0819">tRNA processing</keyword>
<comment type="similarity">
    <text evidence="2 11">Belongs to the TRM44 family.</text>
</comment>
<evidence type="ECO:0000256" key="5">
    <source>
        <dbReference type="ARBA" id="ARBA00022490"/>
    </source>
</evidence>
<evidence type="ECO:0000256" key="2">
    <source>
        <dbReference type="ARBA" id="ARBA00009056"/>
    </source>
</evidence>
<gene>
    <name evidence="12" type="primary">TRM44</name>
    <name evidence="12" type="ORF">MEQU1_002793</name>
</gene>
<evidence type="ECO:0000313" key="13">
    <source>
        <dbReference type="Proteomes" id="UP001214415"/>
    </source>
</evidence>
<evidence type="ECO:0000256" key="4">
    <source>
        <dbReference type="ARBA" id="ARBA00017788"/>
    </source>
</evidence>
<evidence type="ECO:0000313" key="12">
    <source>
        <dbReference type="EMBL" id="WFD24096.1"/>
    </source>
</evidence>
<keyword evidence="6 11" id="KW-0489">Methyltransferase</keyword>
<evidence type="ECO:0000256" key="11">
    <source>
        <dbReference type="RuleBase" id="RU368004"/>
    </source>
</evidence>
<keyword evidence="7 11" id="KW-0808">Transferase</keyword>
<dbReference type="Pfam" id="PF07757">
    <property type="entry name" value="AdoMet_MTase"/>
    <property type="match status" value="1"/>
</dbReference>
<keyword evidence="5 11" id="KW-0963">Cytoplasm</keyword>
<evidence type="ECO:0000256" key="1">
    <source>
        <dbReference type="ARBA" id="ARBA00004496"/>
    </source>
</evidence>
<name>A0AAF0IZN0_9BASI</name>
<dbReference type="EMBL" id="CP119904">
    <property type="protein sequence ID" value="WFD24096.1"/>
    <property type="molecule type" value="Genomic_DNA"/>
</dbReference>
<comment type="catalytic activity">
    <reaction evidence="10 11">
        <text>uridine(44) in tRNA(Ser) + S-adenosyl-L-methionine = 2'-O-methyluridine(44) in tRNA(Ser) + S-adenosyl-L-homocysteine + H(+)</text>
        <dbReference type="Rhea" id="RHEA:43100"/>
        <dbReference type="Rhea" id="RHEA-COMP:10339"/>
        <dbReference type="Rhea" id="RHEA-COMP:10340"/>
        <dbReference type="ChEBI" id="CHEBI:15378"/>
        <dbReference type="ChEBI" id="CHEBI:57856"/>
        <dbReference type="ChEBI" id="CHEBI:59789"/>
        <dbReference type="ChEBI" id="CHEBI:65315"/>
        <dbReference type="ChEBI" id="CHEBI:74478"/>
        <dbReference type="EC" id="2.1.1.211"/>
    </reaction>
</comment>
<keyword evidence="8 11" id="KW-0949">S-adenosyl-L-methionine</keyword>
<dbReference type="EC" id="2.1.1.211" evidence="3 11"/>
<evidence type="ECO:0000256" key="10">
    <source>
        <dbReference type="ARBA" id="ARBA00047957"/>
    </source>
</evidence>
<dbReference type="GO" id="GO:0030488">
    <property type="term" value="P:tRNA methylation"/>
    <property type="evidence" value="ECO:0007669"/>
    <property type="project" value="UniProtKB-UniRule"/>
</dbReference>
<evidence type="ECO:0000256" key="8">
    <source>
        <dbReference type="ARBA" id="ARBA00022691"/>
    </source>
</evidence>
<evidence type="ECO:0000256" key="9">
    <source>
        <dbReference type="ARBA" id="ARBA00022694"/>
    </source>
</evidence>
<evidence type="ECO:0000256" key="7">
    <source>
        <dbReference type="ARBA" id="ARBA00022679"/>
    </source>
</evidence>
<evidence type="ECO:0000256" key="3">
    <source>
        <dbReference type="ARBA" id="ARBA00012795"/>
    </source>
</evidence>
<dbReference type="PANTHER" id="PTHR21210">
    <property type="entry name" value="TRNA (URACIL-O(2)-)-METHYLTRANSFERASE-RELATED"/>
    <property type="match status" value="1"/>
</dbReference>
<dbReference type="PANTHER" id="PTHR21210:SF0">
    <property type="entry name" value="TRNA (URACIL-O(2)-)-METHYLTRANSFERASE-RELATED"/>
    <property type="match status" value="1"/>
</dbReference>
<proteinExistence type="inferred from homology"/>
<keyword evidence="13" id="KW-1185">Reference proteome</keyword>
<comment type="function">
    <text evidence="11">Adenosyl-L-methionine (AdoMet)-dependent tRNA (uracil-O(2)-)-methyltransferase.</text>
</comment>
<dbReference type="Proteomes" id="UP001214415">
    <property type="component" value="Chromosome 5"/>
</dbReference>